<proteinExistence type="predicted"/>
<evidence type="ECO:0000313" key="3">
    <source>
        <dbReference type="Proteomes" id="UP001291687"/>
    </source>
</evidence>
<protein>
    <submittedName>
        <fullName evidence="2">Uncharacterized protein</fullName>
    </submittedName>
</protein>
<accession>A0ABU5NBE9</accession>
<dbReference type="RefSeq" id="WP_322776398.1">
    <property type="nucleotide sequence ID" value="NZ_JARJFB010000022.1"/>
</dbReference>
<evidence type="ECO:0000256" key="1">
    <source>
        <dbReference type="SAM" id="Phobius"/>
    </source>
</evidence>
<sequence length="144" mass="16134">MESTRKFMLALAYLLLIAGALFTIIKMPNSDKPADGIQYYDNVQVGDEENLVIKKVIKSFANKVNCNISKNCLTKWDIKGNTAKYSVAWQEQCGPVVNGVHQLGDNGMGSTFVCETKPNSSCCWPLGYDHVEEFVMCLKWDNNK</sequence>
<keyword evidence="1" id="KW-0812">Transmembrane</keyword>
<keyword evidence="1" id="KW-1133">Transmembrane helix</keyword>
<name>A0ABU5NBE9_9RICK</name>
<comment type="caution">
    <text evidence="2">The sequence shown here is derived from an EMBL/GenBank/DDBJ whole genome shotgun (WGS) entry which is preliminary data.</text>
</comment>
<keyword evidence="3" id="KW-1185">Reference proteome</keyword>
<dbReference type="EMBL" id="JARJFB010000022">
    <property type="protein sequence ID" value="MEA0970495.1"/>
    <property type="molecule type" value="Genomic_DNA"/>
</dbReference>
<reference evidence="2 3" key="1">
    <citation type="submission" date="2023-03" db="EMBL/GenBank/DDBJ databases">
        <title>Host association and intracellularity evolved multiple times independently in the Rickettsiales.</title>
        <authorList>
            <person name="Castelli M."/>
            <person name="Nardi T."/>
            <person name="Gammuto L."/>
            <person name="Bellinzona G."/>
            <person name="Sabaneyeva E."/>
            <person name="Potekhin A."/>
            <person name="Serra V."/>
            <person name="Petroni G."/>
            <person name="Sassera D."/>
        </authorList>
    </citation>
    <scope>NUCLEOTIDE SEQUENCE [LARGE SCALE GENOMIC DNA]</scope>
    <source>
        <strain evidence="2 3">Sr 2-6</strain>
    </source>
</reference>
<dbReference type="Proteomes" id="UP001291687">
    <property type="component" value="Unassembled WGS sequence"/>
</dbReference>
<organism evidence="2 3">
    <name type="scientific">Candidatus Megaera venefica</name>
    <dbReference type="NCBI Taxonomy" id="2055910"/>
    <lineage>
        <taxon>Bacteria</taxon>
        <taxon>Pseudomonadati</taxon>
        <taxon>Pseudomonadota</taxon>
        <taxon>Alphaproteobacteria</taxon>
        <taxon>Rickettsiales</taxon>
        <taxon>Rickettsiaceae</taxon>
        <taxon>Candidatus Megaera</taxon>
    </lineage>
</organism>
<keyword evidence="1" id="KW-0472">Membrane</keyword>
<feature type="transmembrane region" description="Helical" evidence="1">
    <location>
        <begin position="7"/>
        <end position="25"/>
    </location>
</feature>
<evidence type="ECO:0000313" key="2">
    <source>
        <dbReference type="EMBL" id="MEA0970495.1"/>
    </source>
</evidence>
<gene>
    <name evidence="2" type="ORF">Megvenef_00461</name>
</gene>